<organism evidence="2 3">
    <name type="scientific">Kribbella caucasensis</name>
    <dbReference type="NCBI Taxonomy" id="2512215"/>
    <lineage>
        <taxon>Bacteria</taxon>
        <taxon>Bacillati</taxon>
        <taxon>Actinomycetota</taxon>
        <taxon>Actinomycetes</taxon>
        <taxon>Propionibacteriales</taxon>
        <taxon>Kribbellaceae</taxon>
        <taxon>Kribbella</taxon>
    </lineage>
</organism>
<reference evidence="2 3" key="1">
    <citation type="submission" date="2019-03" db="EMBL/GenBank/DDBJ databases">
        <title>Genomic Encyclopedia of Type Strains, Phase III (KMG-III): the genomes of soil and plant-associated and newly described type strains.</title>
        <authorList>
            <person name="Whitman W."/>
        </authorList>
    </citation>
    <scope>NUCLEOTIDE SEQUENCE [LARGE SCALE GENOMIC DNA]</scope>
    <source>
        <strain evidence="2 3">VKM Ac-2527</strain>
    </source>
</reference>
<protein>
    <submittedName>
        <fullName evidence="2">Putative ATP-grasp target RiPP</fullName>
    </submittedName>
</protein>
<dbReference type="AlphaFoldDB" id="A0A4R6KQX0"/>
<feature type="region of interest" description="Disordered" evidence="1">
    <location>
        <begin position="79"/>
        <end position="111"/>
    </location>
</feature>
<name>A0A4R6KQX0_9ACTN</name>
<evidence type="ECO:0000256" key="1">
    <source>
        <dbReference type="SAM" id="MobiDB-lite"/>
    </source>
</evidence>
<dbReference type="Proteomes" id="UP000295388">
    <property type="component" value="Unassembled WGS sequence"/>
</dbReference>
<dbReference type="InterPro" id="IPR025843">
    <property type="entry name" value="Actino_peptide"/>
</dbReference>
<dbReference type="Pfam" id="PF14408">
    <property type="entry name" value="Actino_peptide"/>
    <property type="match status" value="1"/>
</dbReference>
<dbReference type="EMBL" id="SNWQ01000001">
    <property type="protein sequence ID" value="TDO54961.1"/>
    <property type="molecule type" value="Genomic_DNA"/>
</dbReference>
<sequence>MSFSSIDGADIVKSLRPMSAPSTTKGHDMQPVRTARPWGLTRMRPFASPGRTLPARHEVDHETQVGIYYDHLGQVVAGPKHGSIRNTRNPRMTNLDGRVIVDGTDPDAEQD</sequence>
<dbReference type="InterPro" id="IPR026496">
    <property type="entry name" value="GRASP_targ"/>
</dbReference>
<evidence type="ECO:0000313" key="2">
    <source>
        <dbReference type="EMBL" id="TDO54961.1"/>
    </source>
</evidence>
<proteinExistence type="predicted"/>
<keyword evidence="3" id="KW-1185">Reference proteome</keyword>
<accession>A0A4R6KQX0</accession>
<comment type="caution">
    <text evidence="2">The sequence shown here is derived from an EMBL/GenBank/DDBJ whole genome shotgun (WGS) entry which is preliminary data.</text>
</comment>
<gene>
    <name evidence="2" type="ORF">EV643_101755</name>
</gene>
<dbReference type="NCBIfam" id="TIGR04186">
    <property type="entry name" value="GRASP_targ"/>
    <property type="match status" value="1"/>
</dbReference>
<feature type="region of interest" description="Disordered" evidence="1">
    <location>
        <begin position="14"/>
        <end position="53"/>
    </location>
</feature>
<evidence type="ECO:0000313" key="3">
    <source>
        <dbReference type="Proteomes" id="UP000295388"/>
    </source>
</evidence>